<dbReference type="Gene3D" id="3.40.50.620">
    <property type="entry name" value="HUPs"/>
    <property type="match status" value="1"/>
</dbReference>
<keyword evidence="4" id="KW-0436">Ligase</keyword>
<gene>
    <name evidence="10" type="ORF">ALGA_4039</name>
</gene>
<dbReference type="InterPro" id="IPR023434">
    <property type="entry name" value="Arginosuc_synth_type_1_subfam"/>
</dbReference>
<evidence type="ECO:0000259" key="8">
    <source>
        <dbReference type="Pfam" id="PF00764"/>
    </source>
</evidence>
<dbReference type="SUPFAM" id="SSF52402">
    <property type="entry name" value="Adenine nucleotide alpha hydrolases-like"/>
    <property type="match status" value="1"/>
</dbReference>
<dbReference type="PROSITE" id="PS00564">
    <property type="entry name" value="ARGININOSUCCIN_SYN_1"/>
    <property type="match status" value="1"/>
</dbReference>
<dbReference type="Proteomes" id="UP000218267">
    <property type="component" value="Chromosome"/>
</dbReference>
<evidence type="ECO:0000256" key="5">
    <source>
        <dbReference type="ARBA" id="ARBA00022605"/>
    </source>
</evidence>
<dbReference type="GO" id="GO:0000050">
    <property type="term" value="P:urea cycle"/>
    <property type="evidence" value="ECO:0007669"/>
    <property type="project" value="TreeGrafter"/>
</dbReference>
<organism evidence="10 11">
    <name type="scientific">Labilibaculum antarcticum</name>
    <dbReference type="NCBI Taxonomy" id="1717717"/>
    <lineage>
        <taxon>Bacteria</taxon>
        <taxon>Pseudomonadati</taxon>
        <taxon>Bacteroidota</taxon>
        <taxon>Bacteroidia</taxon>
        <taxon>Marinilabiliales</taxon>
        <taxon>Marinifilaceae</taxon>
        <taxon>Labilibaculum</taxon>
    </lineage>
</organism>
<evidence type="ECO:0000313" key="11">
    <source>
        <dbReference type="Proteomes" id="UP000218267"/>
    </source>
</evidence>
<dbReference type="InterPro" id="IPR018223">
    <property type="entry name" value="Arginosuc_synth_CS"/>
</dbReference>
<dbReference type="CDD" id="cd01999">
    <property type="entry name" value="ASS"/>
    <property type="match status" value="1"/>
</dbReference>
<sequence length="399" mass="44540">MTSTKKKVVLAYSGGLDTTYCALYLSKELNMDVYTVLGNTGGFSDEELADIENRTKQLGVVQHASLDITEEYYEKCIKYMIMGNVLKNNTYPLSVSSERAFQAMAIAKYAHSIGADYIAHGSTGAGNDQIRFDLIFKIMAPNAEIITPTRDMELSRETEINYLKENGISANFEKMKYSINAGIWGTSIGGKETLTSDQPLPEEAYPKQVVKTESEKLTIGFEKGELVSVNGEKTQHPLDAIKKIEAIGSQFGIGRDMHIGDTIIGTKGRVAFEAAAPLMIIKAHQTLEKHTLTKWQMHWKEQIANFYGMLLHEAQYLEPVMRNMETFLLDTQKKVTGTVILNLNPKHFFVEGITSPNDLMTDLFGQYGESSKGWTADDAKGFTNILANSLKIYYTINQE</sequence>
<reference evidence="11" key="2">
    <citation type="journal article" date="2020" name="Antonie Van Leeuwenhoek">
        <title>Labilibaculum antarcticum sp. nov., a novel facultative anaerobic, psychrotorelant bacterium isolated from marine sediment of Antarctica.</title>
        <authorList>
            <person name="Watanabe M."/>
            <person name="Kojima H."/>
            <person name="Fukui M."/>
        </authorList>
    </citation>
    <scope>NUCLEOTIDE SEQUENCE [LARGE SCALE GENOMIC DNA]</scope>
    <source>
        <strain evidence="11">SPP2</strain>
    </source>
</reference>
<dbReference type="GO" id="GO:0005737">
    <property type="term" value="C:cytoplasm"/>
    <property type="evidence" value="ECO:0007669"/>
    <property type="project" value="TreeGrafter"/>
</dbReference>
<comment type="pathway">
    <text evidence="1">Amino-acid biosynthesis; L-arginine biosynthesis; L-arginine from L-ornithine and carbamoyl phosphate: step 2/3.</text>
</comment>
<keyword evidence="11" id="KW-1185">Reference proteome</keyword>
<dbReference type="InterPro" id="IPR001518">
    <property type="entry name" value="Arginosuc_synth"/>
</dbReference>
<name>A0A1Y1CSW0_9BACT</name>
<dbReference type="KEGG" id="mbas:ALGA_4039"/>
<proteinExistence type="predicted"/>
<dbReference type="InterPro" id="IPR024074">
    <property type="entry name" value="AS_cat/multimer_dom_body"/>
</dbReference>
<dbReference type="RefSeq" id="WP_096432542.1">
    <property type="nucleotide sequence ID" value="NZ_AP018042.1"/>
</dbReference>
<dbReference type="SUPFAM" id="SSF69864">
    <property type="entry name" value="Argininosuccinate synthetase, C-terminal domain"/>
    <property type="match status" value="1"/>
</dbReference>
<dbReference type="GO" id="GO:0004055">
    <property type="term" value="F:argininosuccinate synthase activity"/>
    <property type="evidence" value="ECO:0007669"/>
    <property type="project" value="UniProtKB-EC"/>
</dbReference>
<evidence type="ECO:0000313" key="10">
    <source>
        <dbReference type="EMBL" id="BAX82331.1"/>
    </source>
</evidence>
<dbReference type="InterPro" id="IPR014729">
    <property type="entry name" value="Rossmann-like_a/b/a_fold"/>
</dbReference>
<evidence type="ECO:0000256" key="4">
    <source>
        <dbReference type="ARBA" id="ARBA00022598"/>
    </source>
</evidence>
<evidence type="ECO:0000256" key="1">
    <source>
        <dbReference type="ARBA" id="ARBA00004967"/>
    </source>
</evidence>
<dbReference type="GO" id="GO:0005524">
    <property type="term" value="F:ATP binding"/>
    <property type="evidence" value="ECO:0007669"/>
    <property type="project" value="UniProtKB-KW"/>
</dbReference>
<evidence type="ECO:0000256" key="2">
    <source>
        <dbReference type="ARBA" id="ARBA00012286"/>
    </source>
</evidence>
<keyword evidence="7" id="KW-0067">ATP-binding</keyword>
<accession>A0A1Y1CSW0</accession>
<dbReference type="FunFam" id="3.40.50.620:FF:000019">
    <property type="entry name" value="Argininosuccinate synthase"/>
    <property type="match status" value="1"/>
</dbReference>
<dbReference type="InterPro" id="IPR048267">
    <property type="entry name" value="Arginosuc_syn_N"/>
</dbReference>
<dbReference type="PANTHER" id="PTHR11587:SF2">
    <property type="entry name" value="ARGININOSUCCINATE SYNTHASE"/>
    <property type="match status" value="1"/>
</dbReference>
<dbReference type="AlphaFoldDB" id="A0A1Y1CSW0"/>
<evidence type="ECO:0000256" key="6">
    <source>
        <dbReference type="ARBA" id="ARBA00022741"/>
    </source>
</evidence>
<dbReference type="GO" id="GO:0000053">
    <property type="term" value="P:argininosuccinate metabolic process"/>
    <property type="evidence" value="ECO:0007669"/>
    <property type="project" value="TreeGrafter"/>
</dbReference>
<reference evidence="10 11" key="1">
    <citation type="journal article" date="2018" name="Mar. Genomics">
        <title>Complete genome sequence of Marinifilaceae bacterium strain SPP2, isolated from the Antarctic marine sediment.</title>
        <authorList>
            <person name="Watanabe M."/>
            <person name="Kojima H."/>
            <person name="Fukui M."/>
        </authorList>
    </citation>
    <scope>NUCLEOTIDE SEQUENCE [LARGE SCALE GENOMIC DNA]</scope>
    <source>
        <strain evidence="10 11">SPP2</strain>
    </source>
</reference>
<dbReference type="OrthoDB" id="9801641at2"/>
<evidence type="ECO:0000259" key="9">
    <source>
        <dbReference type="Pfam" id="PF20979"/>
    </source>
</evidence>
<evidence type="ECO:0000256" key="3">
    <source>
        <dbReference type="ARBA" id="ARBA00022571"/>
    </source>
</evidence>
<keyword evidence="5" id="KW-0028">Amino-acid biosynthesis</keyword>
<dbReference type="Gene3D" id="3.90.1260.10">
    <property type="entry name" value="Argininosuccinate synthetase, chain A, domain 2"/>
    <property type="match status" value="1"/>
</dbReference>
<dbReference type="PANTHER" id="PTHR11587">
    <property type="entry name" value="ARGININOSUCCINATE SYNTHASE"/>
    <property type="match status" value="1"/>
</dbReference>
<dbReference type="Pfam" id="PF20979">
    <property type="entry name" value="Arginosuc_syn_C"/>
    <property type="match status" value="1"/>
</dbReference>
<dbReference type="InterPro" id="IPR048268">
    <property type="entry name" value="Arginosuc_syn_C"/>
</dbReference>
<dbReference type="UniPathway" id="UPA00068">
    <property type="reaction ID" value="UER00113"/>
</dbReference>
<feature type="domain" description="Arginosuccinate synthase-like N-terminal" evidence="8">
    <location>
        <begin position="7"/>
        <end position="168"/>
    </location>
</feature>
<dbReference type="GO" id="GO:0006526">
    <property type="term" value="P:L-arginine biosynthetic process"/>
    <property type="evidence" value="ECO:0007669"/>
    <property type="project" value="UniProtKB-UniPathway"/>
</dbReference>
<evidence type="ECO:0000256" key="7">
    <source>
        <dbReference type="ARBA" id="ARBA00022840"/>
    </source>
</evidence>
<dbReference type="EC" id="6.3.4.5" evidence="2"/>
<keyword evidence="6" id="KW-0547">Nucleotide-binding</keyword>
<protein>
    <recommendedName>
        <fullName evidence="2">argininosuccinate synthase</fullName>
        <ecNumber evidence="2">6.3.4.5</ecNumber>
    </recommendedName>
</protein>
<dbReference type="Pfam" id="PF00764">
    <property type="entry name" value="Arginosuc_synth"/>
    <property type="match status" value="1"/>
</dbReference>
<dbReference type="EMBL" id="AP018042">
    <property type="protein sequence ID" value="BAX82331.1"/>
    <property type="molecule type" value="Genomic_DNA"/>
</dbReference>
<keyword evidence="3" id="KW-0055">Arginine biosynthesis</keyword>
<feature type="domain" description="Arginosuccinate synthase C-terminal" evidence="9">
    <location>
        <begin position="177"/>
        <end position="393"/>
    </location>
</feature>